<dbReference type="RefSeq" id="WP_217064961.1">
    <property type="nucleotide sequence ID" value="NZ_JAHQCS010000057.1"/>
</dbReference>
<organism evidence="1 2">
    <name type="scientific">Evansella tamaricis</name>
    <dbReference type="NCBI Taxonomy" id="2069301"/>
    <lineage>
        <taxon>Bacteria</taxon>
        <taxon>Bacillati</taxon>
        <taxon>Bacillota</taxon>
        <taxon>Bacilli</taxon>
        <taxon>Bacillales</taxon>
        <taxon>Bacillaceae</taxon>
        <taxon>Evansella</taxon>
    </lineage>
</organism>
<name>A0ABS6JBP3_9BACI</name>
<reference evidence="1 2" key="1">
    <citation type="submission" date="2021-06" db="EMBL/GenBank/DDBJ databases">
        <title>Bacillus sp. RD4P76, an endophyte from a halophyte.</title>
        <authorList>
            <person name="Sun J.-Q."/>
        </authorList>
    </citation>
    <scope>NUCLEOTIDE SEQUENCE [LARGE SCALE GENOMIC DNA]</scope>
    <source>
        <strain evidence="1 2">CGMCC 1.15917</strain>
    </source>
</reference>
<proteinExistence type="predicted"/>
<accession>A0ABS6JBP3</accession>
<keyword evidence="2" id="KW-1185">Reference proteome</keyword>
<evidence type="ECO:0000313" key="2">
    <source>
        <dbReference type="Proteomes" id="UP000784880"/>
    </source>
</evidence>
<comment type="caution">
    <text evidence="1">The sequence shown here is derived from an EMBL/GenBank/DDBJ whole genome shotgun (WGS) entry which is preliminary data.</text>
</comment>
<evidence type="ECO:0000313" key="1">
    <source>
        <dbReference type="EMBL" id="MBU9711070.1"/>
    </source>
</evidence>
<dbReference type="EMBL" id="JAHQCS010000057">
    <property type="protein sequence ID" value="MBU9711070.1"/>
    <property type="molecule type" value="Genomic_DNA"/>
</dbReference>
<sequence length="76" mass="8661">MATGSMNVKVSIKQSFKFKVVFSVILLLGRLRLLSMERACDVVNHMLDRGEVRYRIGKGIWRPLDVGQLVVIENDN</sequence>
<gene>
    <name evidence="1" type="ORF">KS419_04875</name>
</gene>
<dbReference type="Proteomes" id="UP000784880">
    <property type="component" value="Unassembled WGS sequence"/>
</dbReference>
<protein>
    <submittedName>
        <fullName evidence="1">Uncharacterized protein</fullName>
    </submittedName>
</protein>